<dbReference type="PANTHER" id="PTHR17630:SF105">
    <property type="entry name" value="DIENELACTONE HYDROLASE FAMILY PROTEIN (AFU_ORTHOLOGUE AFUA_4G08790)"/>
    <property type="match status" value="1"/>
</dbReference>
<evidence type="ECO:0000313" key="2">
    <source>
        <dbReference type="EMBL" id="ETS05307.1"/>
    </source>
</evidence>
<accession>A0A024SHS5</accession>
<dbReference type="Proteomes" id="UP000024376">
    <property type="component" value="Unassembled WGS sequence"/>
</dbReference>
<gene>
    <name evidence="2" type="ORF">M419DRAFT_72195</name>
</gene>
<dbReference type="KEGG" id="trr:M419DRAFT_72195"/>
<dbReference type="SUPFAM" id="SSF53474">
    <property type="entry name" value="alpha/beta-Hydrolases"/>
    <property type="match status" value="1"/>
</dbReference>
<dbReference type="PANTHER" id="PTHR17630">
    <property type="entry name" value="DIENELACTONE HYDROLASE"/>
    <property type="match status" value="1"/>
</dbReference>
<evidence type="ECO:0000259" key="1">
    <source>
        <dbReference type="Pfam" id="PF01738"/>
    </source>
</evidence>
<dbReference type="AlphaFoldDB" id="A0A024SHS5"/>
<keyword evidence="2" id="KW-0378">Hydrolase</keyword>
<protein>
    <submittedName>
        <fullName evidence="2">Dienelactone hydrolase family protein</fullName>
    </submittedName>
</protein>
<reference evidence="3" key="1">
    <citation type="journal article" date="2013" name="Ind. Biotechnol.">
        <title>Comparative genomics analysis of Trichoderma reesei strains.</title>
        <authorList>
            <person name="Koike H."/>
            <person name="Aerts A."/>
            <person name="LaButti K."/>
            <person name="Grigoriev I.V."/>
            <person name="Baker S.E."/>
        </authorList>
    </citation>
    <scope>NUCLEOTIDE SEQUENCE [LARGE SCALE GENOMIC DNA]</scope>
    <source>
        <strain evidence="3">ATCC 56765 / BCRC 32924 / NRRL 11460 / Rut C-30</strain>
    </source>
</reference>
<sequence length="283" mass="31007">MSCPDCFRGSVHEGDPRGKVTHAYGLETYVVEPSNGQPPKGIVVLLPDGFGWEFVNLRLLADQYADMGGFKVYAPEFMNGRAMPLSTMESMKIVSSPVGILTKMQVSPTPCRHLFRVICAMVPFITYNWPSRAWPRVKGFFEQLRKEEGSSLPVGAAGFCWGGKQVILLAHGDTIDGRPLIDAGFTGHPSLLSIPGDIEKLKVPVSFAMGDHDAYLSVEQAENIKKIVEAKEESARGEVVVYPQAGHGFCVRADHKFAESTRQADEAAEQCVKWFNAHFGSAS</sequence>
<evidence type="ECO:0000313" key="3">
    <source>
        <dbReference type="Proteomes" id="UP000024376"/>
    </source>
</evidence>
<proteinExistence type="predicted"/>
<organism evidence="2 3">
    <name type="scientific">Hypocrea jecorina (strain ATCC 56765 / BCRC 32924 / NRRL 11460 / Rut C-30)</name>
    <name type="common">Trichoderma reesei</name>
    <dbReference type="NCBI Taxonomy" id="1344414"/>
    <lineage>
        <taxon>Eukaryota</taxon>
        <taxon>Fungi</taxon>
        <taxon>Dikarya</taxon>
        <taxon>Ascomycota</taxon>
        <taxon>Pezizomycotina</taxon>
        <taxon>Sordariomycetes</taxon>
        <taxon>Hypocreomycetidae</taxon>
        <taxon>Hypocreales</taxon>
        <taxon>Hypocreaceae</taxon>
        <taxon>Trichoderma</taxon>
    </lineage>
</organism>
<dbReference type="InterPro" id="IPR002925">
    <property type="entry name" value="Dienelactn_hydro"/>
</dbReference>
<dbReference type="OrthoDB" id="17560at2759"/>
<dbReference type="InterPro" id="IPR029058">
    <property type="entry name" value="AB_hydrolase_fold"/>
</dbReference>
<dbReference type="HOGENOM" id="CLU_054590_2_3_1"/>
<dbReference type="EMBL" id="KI911140">
    <property type="protein sequence ID" value="ETS05307.1"/>
    <property type="molecule type" value="Genomic_DNA"/>
</dbReference>
<dbReference type="Gene3D" id="3.40.50.1820">
    <property type="entry name" value="alpha/beta hydrolase"/>
    <property type="match status" value="1"/>
</dbReference>
<feature type="domain" description="Dienelactone hydrolase" evidence="1">
    <location>
        <begin position="149"/>
        <end position="278"/>
    </location>
</feature>
<name>A0A024SHS5_HYPJR</name>
<dbReference type="GO" id="GO:0016787">
    <property type="term" value="F:hydrolase activity"/>
    <property type="evidence" value="ECO:0007669"/>
    <property type="project" value="UniProtKB-KW"/>
</dbReference>
<dbReference type="Pfam" id="PF01738">
    <property type="entry name" value="DLH"/>
    <property type="match status" value="1"/>
</dbReference>